<feature type="region of interest" description="Disordered" evidence="1">
    <location>
        <begin position="483"/>
        <end position="539"/>
    </location>
</feature>
<evidence type="ECO:0000256" key="1">
    <source>
        <dbReference type="SAM" id="MobiDB-lite"/>
    </source>
</evidence>
<evidence type="ECO:0000313" key="3">
    <source>
        <dbReference type="Proteomes" id="UP000038830"/>
    </source>
</evidence>
<protein>
    <submittedName>
        <fullName evidence="2">Uncharacterized protein</fullName>
    </submittedName>
</protein>
<proteinExistence type="predicted"/>
<dbReference type="Proteomes" id="UP000038830">
    <property type="component" value="Unassembled WGS sequence"/>
</dbReference>
<sequence>MSVKGKENVHPSAQTMDLSSLADKPMEEQLSTIDGMDLKQIDSAQRLISSNYKQFARELIHSKLKRLHSYVERIDSIQQQLHKDSAAFERIVEDELNKSLQLHAQFSTEPSANEIAKRRKLRPEPSSPPPELEVWPVLPKVPIFEESFNKALKPFDDSLGAIKKRFELQAKKIEDDAHRNRELVWRQSIKDRIDLRNRKRQFIAKNMYSLQRDYDNVDKNLKLHLLENRYRSSVRKVGEKKSKSDLSIIVETPNLKRKNYNYVGRELNSFLSHASRQEINNDLCEISKNNVKVEKIEANYLYMEQPLKKNGATGPTTMTDLVNSDLEFKGTSYIPGTLMCSSPGATFQQILQQQQSGLIQAQNGQYPSNQPLNYYMDSYAGMAPPSIFPPPYPPQMDMPMVPVPAGVMLGMPHSGTDLSSSSTANPSNGPNPSQLTGGGGGGVGCDGPPVPPGLNPYLMPPYPPPPMPPHPNQIVMNGPIPMGPPPPFGYQQMPPVLPQYYNNNDVGNQSADYNMRHEQHPSLQSPDSEKSYAITAKEK</sequence>
<evidence type="ECO:0000313" key="2">
    <source>
        <dbReference type="EMBL" id="CEP23627.1"/>
    </source>
</evidence>
<gene>
    <name evidence="2" type="ORF">BN1211_4262</name>
</gene>
<feature type="compositionally biased region" description="Gly residues" evidence="1">
    <location>
        <begin position="436"/>
        <end position="445"/>
    </location>
</feature>
<feature type="compositionally biased region" description="Polar residues" evidence="1">
    <location>
        <begin position="500"/>
        <end position="512"/>
    </location>
</feature>
<accession>A0A0H5C6V4</accession>
<dbReference type="EMBL" id="CDQK01000004">
    <property type="protein sequence ID" value="CEP23627.1"/>
    <property type="molecule type" value="Genomic_DNA"/>
</dbReference>
<feature type="region of interest" description="Disordered" evidence="1">
    <location>
        <begin position="109"/>
        <end position="131"/>
    </location>
</feature>
<dbReference type="AlphaFoldDB" id="A0A0H5C6V4"/>
<feature type="region of interest" description="Disordered" evidence="1">
    <location>
        <begin position="1"/>
        <end position="24"/>
    </location>
</feature>
<feature type="compositionally biased region" description="Polar residues" evidence="1">
    <location>
        <begin position="416"/>
        <end position="428"/>
    </location>
</feature>
<feature type="region of interest" description="Disordered" evidence="1">
    <location>
        <begin position="411"/>
        <end position="452"/>
    </location>
</feature>
<organism evidence="2 3">
    <name type="scientific">Cyberlindnera jadinii (strain ATCC 18201 / CBS 1600 / BCRC 20928 / JCM 3617 / NBRC 0987 / NRRL Y-1542)</name>
    <name type="common">Torula yeast</name>
    <name type="synonym">Candida utilis</name>
    <dbReference type="NCBI Taxonomy" id="983966"/>
    <lineage>
        <taxon>Eukaryota</taxon>
        <taxon>Fungi</taxon>
        <taxon>Dikarya</taxon>
        <taxon>Ascomycota</taxon>
        <taxon>Saccharomycotina</taxon>
        <taxon>Saccharomycetes</taxon>
        <taxon>Phaffomycetales</taxon>
        <taxon>Phaffomycetaceae</taxon>
        <taxon>Cyberlindnera</taxon>
    </lineage>
</organism>
<reference evidence="3" key="1">
    <citation type="journal article" date="2015" name="J. Biotechnol.">
        <title>The structure of the Cyberlindnera jadinii genome and its relation to Candida utilis analyzed by the occurrence of single nucleotide polymorphisms.</title>
        <authorList>
            <person name="Rupp O."/>
            <person name="Brinkrolf K."/>
            <person name="Buerth C."/>
            <person name="Kunigo M."/>
            <person name="Schneider J."/>
            <person name="Jaenicke S."/>
            <person name="Goesmann A."/>
            <person name="Puehler A."/>
            <person name="Jaeger K.-E."/>
            <person name="Ernst J.F."/>
        </authorList>
    </citation>
    <scope>NUCLEOTIDE SEQUENCE [LARGE SCALE GENOMIC DNA]</scope>
    <source>
        <strain evidence="3">ATCC 18201 / CBS 1600 / BCRC 20928 / JCM 3617 / NBRC 0987 / NRRL Y-1542</strain>
    </source>
</reference>
<name>A0A0H5C6V4_CYBJN</name>